<reference evidence="1 2" key="1">
    <citation type="submission" date="2023-11" db="EMBL/GenBank/DDBJ databases">
        <authorList>
            <person name="Li Z."/>
        </authorList>
    </citation>
    <scope>NUCLEOTIDE SEQUENCE [LARGE SCALE GENOMIC DNA]</scope>
</reference>
<dbReference type="EMBL" id="OR757434">
    <property type="protein sequence ID" value="WPK41843.1"/>
    <property type="molecule type" value="Genomic_DNA"/>
</dbReference>
<sequence>MVQEPVPISKGGTGAINTTIARSNLGLGDVSVENIVPISKGGTGAINTTIARSNLGLGDVSVENIVPISKGGTGASSPDTARLALVAAKSGANSDITSMTNKVTFSQPIRIPNAVESDEAVALGQVSNVVSQELGLPTGFNLIGDLPSIEQLQTLEGASVGDKVFVRSYVEGANMGGGVFVAIDNSETADGVVVFSGVSVKWKRLLFSGEASVFDAGYTGSGDIAVYINKVNSSGYDCIVPTSGSVLSEIAIDVSKGALIGYNNCKLQEGAGATGQYFLKIINSNTDYGLRDSISSTAKISGVSFVGLGARKVVIGGTDSGEVSEVRIENCGFISTAGLEFLDNSYRILFDKCAISRSFTDTVVFKSRANSGEVIKFNHCWCVDNGGPFTFENGQFIFDTCSLPAGKKSGYFDPTIIMTDNATVVFSNGNIEYQPDQSFVSFSVNGSSRLSIKDSTILVPVGFSSVPIVSNGDGFVSLTNCSLPLYGNNTLATGFPTRQLIGGDSKRVVSNGCYPRAGFVLSRWDLGSIVSPYINSLSNGSGQFLNTSNWTFSQTGSGVVSVSQPNDVPSSSPMFNTSFSFGVPDTTSSANFTQSVSECHPGRYFQFGFWAKNTTTTLASIRFLDSAGNAVSESIGYYIPSNNSFSFYAVIDSVPPGSSKAEINFNIGGAVGGCVLHNIIYGLI</sequence>
<proteinExistence type="predicted"/>
<dbReference type="Proteomes" id="UP001325876">
    <property type="component" value="Segment"/>
</dbReference>
<organism evidence="1 2">
    <name type="scientific">Escherichia phage vB-EcoP-XT18</name>
    <dbReference type="NCBI Taxonomy" id="3093889"/>
    <lineage>
        <taxon>Viruses</taxon>
        <taxon>Duplodnaviria</taxon>
        <taxon>Heunggongvirae</taxon>
        <taxon>Uroviricota</taxon>
        <taxon>Caudoviricetes</taxon>
        <taxon>Mktvariviridae</taxon>
        <taxon>Gordonclarkvirinae</taxon>
        <taxon>Kuravirus</taxon>
        <taxon>Kuravirus XT18</taxon>
    </lineage>
</organism>
<name>A0ABZ0S421_9CAUD</name>
<keyword evidence="2" id="KW-1185">Reference proteome</keyword>
<dbReference type="Gene3D" id="2.60.120.260">
    <property type="entry name" value="Galactose-binding domain-like"/>
    <property type="match status" value="1"/>
</dbReference>
<evidence type="ECO:0000313" key="1">
    <source>
        <dbReference type="EMBL" id="WPK41843.1"/>
    </source>
</evidence>
<accession>A0ABZ0S421</accession>
<protein>
    <submittedName>
        <fullName evidence="1">Tail protein</fullName>
    </submittedName>
</protein>
<evidence type="ECO:0000313" key="2">
    <source>
        <dbReference type="Proteomes" id="UP001325876"/>
    </source>
</evidence>